<comment type="catalytic activity">
    <reaction evidence="8">
        <text>fluoride(in) = fluoride(out)</text>
        <dbReference type="Rhea" id="RHEA:76159"/>
        <dbReference type="ChEBI" id="CHEBI:17051"/>
    </reaction>
    <physiologicalReaction direction="left-to-right" evidence="8">
        <dbReference type="Rhea" id="RHEA:76160"/>
    </physiologicalReaction>
</comment>
<sequence>MTWRTAVLAAMLAFCGMCGSLARMGLTALTSFQGQLGGALIWSNFAGSFIMGFTSNNSYLYGDVLDGEKENPRYKAAGTIPIYIALNTGLCGSITSFSSFIEQLFLLSANKRLSLPYSYHNSGYGVMMFLGYVVETMSVSVTGFLIGKVLANMCEGKKRFPLAKWEATIEYVMATLGVIGWIVALILFIVRDEHSWRYYSGAMIFSPFGVYARHLCSRYLNKMSKRFMIGTFTANICATVILSVLLLLQTGKGPHSAKPIVSSKSSCLVISGVIQGFCGCFSTISSFVNELVNVLSPTDALRYGSSSIVIGYALMVLIYGTYVWVHGDSGPVC</sequence>
<feature type="chain" id="PRO_5001592119" evidence="10">
    <location>
        <begin position="23"/>
        <end position="333"/>
    </location>
</feature>
<keyword evidence="6 9" id="KW-0472">Membrane</keyword>
<feature type="transmembrane region" description="Helical" evidence="9">
    <location>
        <begin position="196"/>
        <end position="215"/>
    </location>
</feature>
<keyword evidence="10" id="KW-0732">Signal</keyword>
<keyword evidence="5 9" id="KW-1133">Transmembrane helix</keyword>
<feature type="transmembrane region" description="Helical" evidence="9">
    <location>
        <begin position="82"/>
        <end position="106"/>
    </location>
</feature>
<dbReference type="PhylomeDB" id="A0A060TAH2"/>
<protein>
    <submittedName>
        <fullName evidence="11">ARAD1D23936p</fullName>
    </submittedName>
</protein>
<organism evidence="11">
    <name type="scientific">Blastobotrys adeninivorans</name>
    <name type="common">Yeast</name>
    <name type="synonym">Arxula adeninivorans</name>
    <dbReference type="NCBI Taxonomy" id="409370"/>
    <lineage>
        <taxon>Eukaryota</taxon>
        <taxon>Fungi</taxon>
        <taxon>Dikarya</taxon>
        <taxon>Ascomycota</taxon>
        <taxon>Saccharomycotina</taxon>
        <taxon>Dipodascomycetes</taxon>
        <taxon>Dipodascales</taxon>
        <taxon>Trichomonascaceae</taxon>
        <taxon>Blastobotrys</taxon>
    </lineage>
</organism>
<dbReference type="PANTHER" id="PTHR28259">
    <property type="entry name" value="FLUORIDE EXPORT PROTEIN 1-RELATED"/>
    <property type="match status" value="1"/>
</dbReference>
<keyword evidence="4 9" id="KW-0812">Transmembrane</keyword>
<evidence type="ECO:0000256" key="8">
    <source>
        <dbReference type="ARBA" id="ARBA00035585"/>
    </source>
</evidence>
<dbReference type="AlphaFoldDB" id="A0A060TAH2"/>
<feature type="transmembrane region" description="Helical" evidence="9">
    <location>
        <begin position="171"/>
        <end position="190"/>
    </location>
</feature>
<evidence type="ECO:0000256" key="3">
    <source>
        <dbReference type="ARBA" id="ARBA00022475"/>
    </source>
</evidence>
<comment type="similarity">
    <text evidence="7">Belongs to the fluoride channel Fluc/FEX (TC 1.A.43) family.</text>
</comment>
<reference evidence="11" key="1">
    <citation type="submission" date="2014-02" db="EMBL/GenBank/DDBJ databases">
        <authorList>
            <person name="Genoscope - CEA"/>
        </authorList>
    </citation>
    <scope>NUCLEOTIDE SEQUENCE</scope>
    <source>
        <strain evidence="11">LS3</strain>
    </source>
</reference>
<evidence type="ECO:0000256" key="10">
    <source>
        <dbReference type="SAM" id="SignalP"/>
    </source>
</evidence>
<proteinExistence type="inferred from homology"/>
<gene>
    <name evidence="11" type="ORF">GNLVRS02_ARAD1D23936g</name>
</gene>
<comment type="function">
    <text evidence="1">Fluoride channel required for the rapid expulsion of cytoplasmic fluoride.</text>
</comment>
<dbReference type="PANTHER" id="PTHR28259:SF1">
    <property type="entry name" value="FLUORIDE EXPORT PROTEIN 1-RELATED"/>
    <property type="match status" value="1"/>
</dbReference>
<evidence type="ECO:0000256" key="9">
    <source>
        <dbReference type="SAM" id="Phobius"/>
    </source>
</evidence>
<reference evidence="11" key="2">
    <citation type="submission" date="2014-06" db="EMBL/GenBank/DDBJ databases">
        <title>The complete genome of Blastobotrys (Arxula) adeninivorans LS3 - a yeast of biotechnological interest.</title>
        <authorList>
            <person name="Kunze G."/>
            <person name="Gaillardin C."/>
            <person name="Czernicka M."/>
            <person name="Durrens P."/>
            <person name="Martin T."/>
            <person name="Boer E."/>
            <person name="Gabaldon T."/>
            <person name="Cruz J."/>
            <person name="Talla E."/>
            <person name="Marck C."/>
            <person name="Goffeau A."/>
            <person name="Barbe V."/>
            <person name="Baret P."/>
            <person name="Baronian K."/>
            <person name="Beier S."/>
            <person name="Bleykasten C."/>
            <person name="Bode R."/>
            <person name="Casaregola S."/>
            <person name="Despons L."/>
            <person name="Fairhead C."/>
            <person name="Giersberg M."/>
            <person name="Gierski P."/>
            <person name="Hahnel U."/>
            <person name="Hartmann A."/>
            <person name="Jankowska D."/>
            <person name="Jubin C."/>
            <person name="Jung P."/>
            <person name="Lafontaine I."/>
            <person name="Leh-Louis V."/>
            <person name="Lemaire M."/>
            <person name="Marcet-Houben M."/>
            <person name="Mascher M."/>
            <person name="Morel G."/>
            <person name="Richard G.-F."/>
            <person name="Riechen J."/>
            <person name="Sacerdot C."/>
            <person name="Sarkar A."/>
            <person name="Savel G."/>
            <person name="Schacherer J."/>
            <person name="Sherman D."/>
            <person name="Straub M.-L."/>
            <person name="Stein N."/>
            <person name="Thierry A."/>
            <person name="Trautwein-Schult A."/>
            <person name="Westhof E."/>
            <person name="Worch S."/>
            <person name="Dujon B."/>
            <person name="Souciet J.-L."/>
            <person name="Wincker P."/>
            <person name="Scholz U."/>
            <person name="Neuveglise N."/>
        </authorList>
    </citation>
    <scope>NUCLEOTIDE SEQUENCE</scope>
    <source>
        <strain evidence="11">LS3</strain>
    </source>
</reference>
<evidence type="ECO:0000256" key="5">
    <source>
        <dbReference type="ARBA" id="ARBA00022989"/>
    </source>
</evidence>
<feature type="transmembrane region" description="Helical" evidence="9">
    <location>
        <begin position="268"/>
        <end position="288"/>
    </location>
</feature>
<evidence type="ECO:0000256" key="1">
    <source>
        <dbReference type="ARBA" id="ARBA00002598"/>
    </source>
</evidence>
<evidence type="ECO:0000256" key="7">
    <source>
        <dbReference type="ARBA" id="ARBA00035120"/>
    </source>
</evidence>
<evidence type="ECO:0000313" key="11">
    <source>
        <dbReference type="EMBL" id="CDP37973.1"/>
    </source>
</evidence>
<evidence type="ECO:0000256" key="2">
    <source>
        <dbReference type="ARBA" id="ARBA00004651"/>
    </source>
</evidence>
<feature type="signal peptide" evidence="10">
    <location>
        <begin position="1"/>
        <end position="22"/>
    </location>
</feature>
<feature type="transmembrane region" description="Helical" evidence="9">
    <location>
        <begin position="227"/>
        <end position="248"/>
    </location>
</feature>
<dbReference type="InterPro" id="IPR003691">
    <property type="entry name" value="FluC"/>
</dbReference>
<feature type="transmembrane region" description="Helical" evidence="9">
    <location>
        <begin position="126"/>
        <end position="150"/>
    </location>
</feature>
<evidence type="ECO:0000256" key="4">
    <source>
        <dbReference type="ARBA" id="ARBA00022692"/>
    </source>
</evidence>
<dbReference type="Pfam" id="PF02537">
    <property type="entry name" value="CRCB"/>
    <property type="match status" value="2"/>
</dbReference>
<comment type="subcellular location">
    <subcellularLocation>
        <location evidence="2">Cell membrane</location>
        <topology evidence="2">Multi-pass membrane protein</topology>
    </subcellularLocation>
</comment>
<dbReference type="GO" id="GO:0005886">
    <property type="term" value="C:plasma membrane"/>
    <property type="evidence" value="ECO:0007669"/>
    <property type="project" value="UniProtKB-SubCell"/>
</dbReference>
<feature type="transmembrane region" description="Helical" evidence="9">
    <location>
        <begin position="40"/>
        <end position="61"/>
    </location>
</feature>
<evidence type="ECO:0000256" key="6">
    <source>
        <dbReference type="ARBA" id="ARBA00023136"/>
    </source>
</evidence>
<name>A0A060TAH2_BLAAD</name>
<keyword evidence="3" id="KW-1003">Cell membrane</keyword>
<feature type="transmembrane region" description="Helical" evidence="9">
    <location>
        <begin position="300"/>
        <end position="325"/>
    </location>
</feature>
<accession>A0A060TAH2</accession>
<dbReference type="GO" id="GO:1903425">
    <property type="term" value="F:fluoride transmembrane transporter activity"/>
    <property type="evidence" value="ECO:0007669"/>
    <property type="project" value="TreeGrafter"/>
</dbReference>
<dbReference type="EMBL" id="HG937694">
    <property type="protein sequence ID" value="CDP37973.1"/>
    <property type="molecule type" value="Genomic_DNA"/>
</dbReference>